<reference evidence="1 2" key="1">
    <citation type="journal article" date="2018" name="Nat. Genet.">
        <title>Extensive intraspecific gene order and gene structural variations between Mo17 and other maize genomes.</title>
        <authorList>
            <person name="Sun S."/>
            <person name="Zhou Y."/>
            <person name="Chen J."/>
            <person name="Shi J."/>
            <person name="Zhao H."/>
            <person name="Zhao H."/>
            <person name="Song W."/>
            <person name="Zhang M."/>
            <person name="Cui Y."/>
            <person name="Dong X."/>
            <person name="Liu H."/>
            <person name="Ma X."/>
            <person name="Jiao Y."/>
            <person name="Wang B."/>
            <person name="Wei X."/>
            <person name="Stein J.C."/>
            <person name="Glaubitz J.C."/>
            <person name="Lu F."/>
            <person name="Yu G."/>
            <person name="Liang C."/>
            <person name="Fengler K."/>
            <person name="Li B."/>
            <person name="Rafalski A."/>
            <person name="Schnable P.S."/>
            <person name="Ware D.H."/>
            <person name="Buckler E.S."/>
            <person name="Lai J."/>
        </authorList>
    </citation>
    <scope>NUCLEOTIDE SEQUENCE [LARGE SCALE GENOMIC DNA]</scope>
    <source>
        <strain evidence="2">cv. Missouri 17</strain>
        <tissue evidence="1">Seedling</tissue>
    </source>
</reference>
<dbReference type="AlphaFoldDB" id="A0A3L6E5N1"/>
<comment type="caution">
    <text evidence="1">The sequence shown here is derived from an EMBL/GenBank/DDBJ whole genome shotgun (WGS) entry which is preliminary data.</text>
</comment>
<evidence type="ECO:0000313" key="1">
    <source>
        <dbReference type="EMBL" id="PWZ16186.1"/>
    </source>
</evidence>
<dbReference type="EMBL" id="NCVQ01000007">
    <property type="protein sequence ID" value="PWZ16186.1"/>
    <property type="molecule type" value="Genomic_DNA"/>
</dbReference>
<proteinExistence type="predicted"/>
<sequence length="53" mass="6347">MKLNIKIERLVAYQNFTHELDWTSKVTNRLDPKVANGLKFIKLCVLQFRMPKR</sequence>
<evidence type="ECO:0000313" key="2">
    <source>
        <dbReference type="Proteomes" id="UP000251960"/>
    </source>
</evidence>
<organism evidence="1 2">
    <name type="scientific">Zea mays</name>
    <name type="common">Maize</name>
    <dbReference type="NCBI Taxonomy" id="4577"/>
    <lineage>
        <taxon>Eukaryota</taxon>
        <taxon>Viridiplantae</taxon>
        <taxon>Streptophyta</taxon>
        <taxon>Embryophyta</taxon>
        <taxon>Tracheophyta</taxon>
        <taxon>Spermatophyta</taxon>
        <taxon>Magnoliopsida</taxon>
        <taxon>Liliopsida</taxon>
        <taxon>Poales</taxon>
        <taxon>Poaceae</taxon>
        <taxon>PACMAD clade</taxon>
        <taxon>Panicoideae</taxon>
        <taxon>Andropogonodae</taxon>
        <taxon>Andropogoneae</taxon>
        <taxon>Tripsacinae</taxon>
        <taxon>Zea</taxon>
    </lineage>
</organism>
<gene>
    <name evidence="1" type="ORF">Zm00014a_009102</name>
</gene>
<dbReference type="Proteomes" id="UP000251960">
    <property type="component" value="Chromosome 6"/>
</dbReference>
<protein>
    <submittedName>
        <fullName evidence="1">Uncharacterized protein</fullName>
    </submittedName>
</protein>
<name>A0A3L6E5N1_MAIZE</name>
<accession>A0A3L6E5N1</accession>